<evidence type="ECO:0000256" key="1">
    <source>
        <dbReference type="SAM" id="Phobius"/>
    </source>
</evidence>
<feature type="transmembrane region" description="Helical" evidence="1">
    <location>
        <begin position="99"/>
        <end position="117"/>
    </location>
</feature>
<feature type="transmembrane region" description="Helical" evidence="1">
    <location>
        <begin position="240"/>
        <end position="262"/>
    </location>
</feature>
<keyword evidence="1" id="KW-0472">Membrane</keyword>
<organism evidence="2 3">
    <name type="scientific">Leptosphaeria maculans (strain JN3 / isolate v23.1.3 / race Av1-4-5-6-7-8)</name>
    <name type="common">Blackleg fungus</name>
    <name type="synonym">Phoma lingam</name>
    <dbReference type="NCBI Taxonomy" id="985895"/>
    <lineage>
        <taxon>Eukaryota</taxon>
        <taxon>Fungi</taxon>
        <taxon>Dikarya</taxon>
        <taxon>Ascomycota</taxon>
        <taxon>Pezizomycotina</taxon>
        <taxon>Dothideomycetes</taxon>
        <taxon>Pleosporomycetidae</taxon>
        <taxon>Pleosporales</taxon>
        <taxon>Pleosporineae</taxon>
        <taxon>Leptosphaeriaceae</taxon>
        <taxon>Plenodomus</taxon>
        <taxon>Plenodomus lingam/Leptosphaeria maculans species complex</taxon>
    </lineage>
</organism>
<dbReference type="eggNOG" id="ENOG502S8WA">
    <property type="taxonomic scope" value="Eukaryota"/>
</dbReference>
<evidence type="ECO:0000313" key="2">
    <source>
        <dbReference type="EMBL" id="CBY02353.1"/>
    </source>
</evidence>
<evidence type="ECO:0000313" key="3">
    <source>
        <dbReference type="Proteomes" id="UP000002668"/>
    </source>
</evidence>
<keyword evidence="1" id="KW-0812">Transmembrane</keyword>
<reference evidence="3" key="1">
    <citation type="journal article" date="2011" name="Nat. Commun.">
        <title>Effector diversification within compartments of the Leptosphaeria maculans genome affected by Repeat-Induced Point mutations.</title>
        <authorList>
            <person name="Rouxel T."/>
            <person name="Grandaubert J."/>
            <person name="Hane J.K."/>
            <person name="Hoede C."/>
            <person name="van de Wouw A.P."/>
            <person name="Couloux A."/>
            <person name="Dominguez V."/>
            <person name="Anthouard V."/>
            <person name="Bally P."/>
            <person name="Bourras S."/>
            <person name="Cozijnsen A.J."/>
            <person name="Ciuffetti L.M."/>
            <person name="Degrave A."/>
            <person name="Dilmaghani A."/>
            <person name="Duret L."/>
            <person name="Fudal I."/>
            <person name="Goodwin S.B."/>
            <person name="Gout L."/>
            <person name="Glaser N."/>
            <person name="Linglin J."/>
            <person name="Kema G.H.J."/>
            <person name="Lapalu N."/>
            <person name="Lawrence C.B."/>
            <person name="May K."/>
            <person name="Meyer M."/>
            <person name="Ollivier B."/>
            <person name="Poulain J."/>
            <person name="Schoch C.L."/>
            <person name="Simon A."/>
            <person name="Spatafora J.W."/>
            <person name="Stachowiak A."/>
            <person name="Turgeon B.G."/>
            <person name="Tyler B.M."/>
            <person name="Vincent D."/>
            <person name="Weissenbach J."/>
            <person name="Amselem J."/>
            <person name="Quesneville H."/>
            <person name="Oliver R.P."/>
            <person name="Wincker P."/>
            <person name="Balesdent M.-H."/>
            <person name="Howlett B.J."/>
        </authorList>
    </citation>
    <scope>NUCLEOTIDE SEQUENCE [LARGE SCALE GENOMIC DNA]</scope>
    <source>
        <strain evidence="3">JN3 / isolate v23.1.3 / race Av1-4-5-6-7-8</strain>
    </source>
</reference>
<sequence length="385" mass="42436">MAILLIDAAVSITSKFAEIIGPVISDVADVADVAVFIIKTVGGIAKSLIFFAKYYGPPGLILYLFGSRGMWQLQAQILCSPEERHVMDFKTSVQADSNIIAVAATILAQIAITALSLEDLSRTHWVARGAFTFSLLSAIMAVYYATNQYRKLGRCLQPEQVRAWIRGRKHSDPPRSETSQRNIDRDVLPSPASVLTVSAPNMLLSASLNSFLIGLGVYLGQVWMRNLDEVAGAHDSRAIFITYIIGLCVCYSIFGLSNLVVADQNYLSEREMLQDLRNTYPTTGYTHERRHAETSQNSHVSQGPVPGNLTLIVDADVEATGDPHKSTFDTSEPLYGQKSGGLDEVDRQELGHALRDLVAVRRQATKFDERMVRIVAKMVQTLEET</sequence>
<keyword evidence="1" id="KW-1133">Transmembrane helix</keyword>
<dbReference type="OrthoDB" id="4941332at2759"/>
<dbReference type="VEuPathDB" id="FungiDB:LEMA_P011400.1"/>
<proteinExistence type="predicted"/>
<dbReference type="AlphaFoldDB" id="E5AD01"/>
<keyword evidence="3" id="KW-1185">Reference proteome</keyword>
<dbReference type="InParanoid" id="E5AD01"/>
<name>E5AD01_LEPMJ</name>
<dbReference type="Proteomes" id="UP000002668">
    <property type="component" value="Genome"/>
</dbReference>
<feature type="transmembrane region" description="Helical" evidence="1">
    <location>
        <begin position="202"/>
        <end position="220"/>
    </location>
</feature>
<dbReference type="EMBL" id="FP929139">
    <property type="protein sequence ID" value="CBY02353.1"/>
    <property type="molecule type" value="Genomic_DNA"/>
</dbReference>
<gene>
    <name evidence="2" type="ORF">LEMA_P011400.1</name>
</gene>
<feature type="transmembrane region" description="Helical" evidence="1">
    <location>
        <begin position="129"/>
        <end position="146"/>
    </location>
</feature>
<dbReference type="STRING" id="985895.E5AD01"/>
<accession>E5AD01</accession>
<dbReference type="HOGENOM" id="CLU_773820_0_0_1"/>
<dbReference type="GeneID" id="13289578"/>
<protein>
    <submittedName>
        <fullName evidence="2">Predicted protein</fullName>
    </submittedName>
</protein>